<evidence type="ECO:0000313" key="2">
    <source>
        <dbReference type="Proteomes" id="UP000265520"/>
    </source>
</evidence>
<keyword evidence="2" id="KW-1185">Reference proteome</keyword>
<evidence type="ECO:0000313" key="1">
    <source>
        <dbReference type="EMBL" id="MCI42277.1"/>
    </source>
</evidence>
<name>A0A392S1L7_9FABA</name>
<comment type="caution">
    <text evidence="1">The sequence shown here is derived from an EMBL/GenBank/DDBJ whole genome shotgun (WGS) entry which is preliminary data.</text>
</comment>
<proteinExistence type="predicted"/>
<protein>
    <submittedName>
        <fullName evidence="1">Uncharacterized protein</fullName>
    </submittedName>
</protein>
<organism evidence="1 2">
    <name type="scientific">Trifolium medium</name>
    <dbReference type="NCBI Taxonomy" id="97028"/>
    <lineage>
        <taxon>Eukaryota</taxon>
        <taxon>Viridiplantae</taxon>
        <taxon>Streptophyta</taxon>
        <taxon>Embryophyta</taxon>
        <taxon>Tracheophyta</taxon>
        <taxon>Spermatophyta</taxon>
        <taxon>Magnoliopsida</taxon>
        <taxon>eudicotyledons</taxon>
        <taxon>Gunneridae</taxon>
        <taxon>Pentapetalae</taxon>
        <taxon>rosids</taxon>
        <taxon>fabids</taxon>
        <taxon>Fabales</taxon>
        <taxon>Fabaceae</taxon>
        <taxon>Papilionoideae</taxon>
        <taxon>50 kb inversion clade</taxon>
        <taxon>NPAAA clade</taxon>
        <taxon>Hologalegina</taxon>
        <taxon>IRL clade</taxon>
        <taxon>Trifolieae</taxon>
        <taxon>Trifolium</taxon>
    </lineage>
</organism>
<dbReference type="Proteomes" id="UP000265520">
    <property type="component" value="Unassembled WGS sequence"/>
</dbReference>
<sequence>MKQQMIVMKHPEIVWSDNYFNSTAPAVLHKGTLSVLNIAVGNNKITYTPLL</sequence>
<reference evidence="1 2" key="1">
    <citation type="journal article" date="2018" name="Front. Plant Sci.">
        <title>Red Clover (Trifolium pratense) and Zigzag Clover (T. medium) - A Picture of Genomic Similarities and Differences.</title>
        <authorList>
            <person name="Dluhosova J."/>
            <person name="Istvanek J."/>
            <person name="Nedelnik J."/>
            <person name="Repkova J."/>
        </authorList>
    </citation>
    <scope>NUCLEOTIDE SEQUENCE [LARGE SCALE GENOMIC DNA]</scope>
    <source>
        <strain evidence="2">cv. 10/8</strain>
        <tissue evidence="1">Leaf</tissue>
    </source>
</reference>
<dbReference type="EMBL" id="LXQA010302536">
    <property type="protein sequence ID" value="MCI42277.1"/>
    <property type="molecule type" value="Genomic_DNA"/>
</dbReference>
<dbReference type="AlphaFoldDB" id="A0A392S1L7"/>
<accession>A0A392S1L7</accession>